<reference evidence="15" key="1">
    <citation type="submission" date="2023-06" db="EMBL/GenBank/DDBJ databases">
        <title>A Treasure from Seagulls: Isolation and Description of Aciduricobacillus qingdaonensis gen. nov., sp. nov., a Rare Obligately Uric Acid-utilizing Member in the Family Bacillaceae.</title>
        <authorList>
            <person name="Liu W."/>
            <person name="Wang B."/>
        </authorList>
    </citation>
    <scope>NUCLEOTIDE SEQUENCE</scope>
    <source>
        <strain evidence="15">44XB</strain>
    </source>
</reference>
<comment type="subcellular location">
    <subcellularLocation>
        <location evidence="2">Cell membrane</location>
        <topology evidence="2">Multi-pass membrane protein</topology>
    </subcellularLocation>
</comment>
<evidence type="ECO:0000259" key="13">
    <source>
        <dbReference type="PROSITE" id="PS50109"/>
    </source>
</evidence>
<dbReference type="PROSITE" id="PS50109">
    <property type="entry name" value="HIS_KIN"/>
    <property type="match status" value="1"/>
</dbReference>
<keyword evidence="11 12" id="KW-0472">Membrane</keyword>
<keyword evidence="12" id="KW-1133">Transmembrane helix</keyword>
<dbReference type="InterPro" id="IPR005467">
    <property type="entry name" value="His_kinase_dom"/>
</dbReference>
<comment type="catalytic activity">
    <reaction evidence="1">
        <text>ATP + protein L-histidine = ADP + protein N-phospho-L-histidine.</text>
        <dbReference type="EC" id="2.7.13.3"/>
    </reaction>
</comment>
<keyword evidence="4" id="KW-1003">Cell membrane</keyword>
<evidence type="ECO:0000256" key="12">
    <source>
        <dbReference type="SAM" id="Phobius"/>
    </source>
</evidence>
<keyword evidence="16" id="KW-1185">Reference proteome</keyword>
<dbReference type="Proteomes" id="UP001180087">
    <property type="component" value="Chromosome"/>
</dbReference>
<keyword evidence="9" id="KW-0067">ATP-binding</keyword>
<evidence type="ECO:0000256" key="1">
    <source>
        <dbReference type="ARBA" id="ARBA00000085"/>
    </source>
</evidence>
<evidence type="ECO:0000256" key="10">
    <source>
        <dbReference type="ARBA" id="ARBA00023012"/>
    </source>
</evidence>
<feature type="domain" description="Histidine kinase" evidence="13">
    <location>
        <begin position="257"/>
        <end position="477"/>
    </location>
</feature>
<dbReference type="CDD" id="cd06225">
    <property type="entry name" value="HAMP"/>
    <property type="match status" value="1"/>
</dbReference>
<dbReference type="Pfam" id="PF00512">
    <property type="entry name" value="HisKA"/>
    <property type="match status" value="1"/>
</dbReference>
<proteinExistence type="predicted"/>
<keyword evidence="5" id="KW-0597">Phosphoprotein</keyword>
<keyword evidence="8 15" id="KW-0418">Kinase</keyword>
<gene>
    <name evidence="15" type="ORF">QR721_12595</name>
</gene>
<dbReference type="SMART" id="SM00304">
    <property type="entry name" value="HAMP"/>
    <property type="match status" value="1"/>
</dbReference>
<dbReference type="SUPFAM" id="SSF158472">
    <property type="entry name" value="HAMP domain-like"/>
    <property type="match status" value="1"/>
</dbReference>
<feature type="transmembrane region" description="Helical" evidence="12">
    <location>
        <begin position="176"/>
        <end position="194"/>
    </location>
</feature>
<evidence type="ECO:0000256" key="8">
    <source>
        <dbReference type="ARBA" id="ARBA00022777"/>
    </source>
</evidence>
<evidence type="ECO:0000256" key="2">
    <source>
        <dbReference type="ARBA" id="ARBA00004651"/>
    </source>
</evidence>
<dbReference type="SMART" id="SM00387">
    <property type="entry name" value="HATPase_c"/>
    <property type="match status" value="1"/>
</dbReference>
<accession>A0ABY9KUF4</accession>
<dbReference type="EMBL" id="CP129113">
    <property type="protein sequence ID" value="WLV24465.1"/>
    <property type="molecule type" value="Genomic_DNA"/>
</dbReference>
<keyword evidence="10" id="KW-0902">Two-component regulatory system</keyword>
<dbReference type="Pfam" id="PF02518">
    <property type="entry name" value="HATPase_c"/>
    <property type="match status" value="1"/>
</dbReference>
<dbReference type="PROSITE" id="PS51257">
    <property type="entry name" value="PROKAR_LIPOPROTEIN"/>
    <property type="match status" value="1"/>
</dbReference>
<dbReference type="SUPFAM" id="SSF47384">
    <property type="entry name" value="Homodimeric domain of signal transducing histidine kinase"/>
    <property type="match status" value="1"/>
</dbReference>
<evidence type="ECO:0000256" key="5">
    <source>
        <dbReference type="ARBA" id="ARBA00022553"/>
    </source>
</evidence>
<evidence type="ECO:0000256" key="9">
    <source>
        <dbReference type="ARBA" id="ARBA00022840"/>
    </source>
</evidence>
<evidence type="ECO:0000256" key="3">
    <source>
        <dbReference type="ARBA" id="ARBA00012438"/>
    </source>
</evidence>
<dbReference type="Gene3D" id="3.30.565.10">
    <property type="entry name" value="Histidine kinase-like ATPase, C-terminal domain"/>
    <property type="match status" value="1"/>
</dbReference>
<dbReference type="PROSITE" id="PS50885">
    <property type="entry name" value="HAMP"/>
    <property type="match status" value="1"/>
</dbReference>
<dbReference type="Gene3D" id="1.10.287.130">
    <property type="match status" value="1"/>
</dbReference>
<name>A0ABY9KUF4_9BACI</name>
<evidence type="ECO:0000313" key="15">
    <source>
        <dbReference type="EMBL" id="WLV24465.1"/>
    </source>
</evidence>
<dbReference type="InterPro" id="IPR036097">
    <property type="entry name" value="HisK_dim/P_sf"/>
</dbReference>
<dbReference type="PANTHER" id="PTHR44936">
    <property type="entry name" value="SENSOR PROTEIN CREC"/>
    <property type="match status" value="1"/>
</dbReference>
<dbReference type="PANTHER" id="PTHR44936:SF10">
    <property type="entry name" value="SENSOR PROTEIN RSTB"/>
    <property type="match status" value="1"/>
</dbReference>
<dbReference type="InterPro" id="IPR004358">
    <property type="entry name" value="Sig_transdc_His_kin-like_C"/>
</dbReference>
<dbReference type="PRINTS" id="PR00344">
    <property type="entry name" value="BCTRLSENSOR"/>
</dbReference>
<evidence type="ECO:0000256" key="4">
    <source>
        <dbReference type="ARBA" id="ARBA00022475"/>
    </source>
</evidence>
<evidence type="ECO:0000256" key="11">
    <source>
        <dbReference type="ARBA" id="ARBA00023136"/>
    </source>
</evidence>
<dbReference type="CDD" id="cd00082">
    <property type="entry name" value="HisKA"/>
    <property type="match status" value="1"/>
</dbReference>
<feature type="transmembrane region" description="Helical" evidence="12">
    <location>
        <begin position="20"/>
        <end position="39"/>
    </location>
</feature>
<keyword evidence="7" id="KW-0547">Nucleotide-binding</keyword>
<dbReference type="Pfam" id="PF00672">
    <property type="entry name" value="HAMP"/>
    <property type="match status" value="1"/>
</dbReference>
<keyword evidence="6" id="KW-0808">Transferase</keyword>
<dbReference type="InterPro" id="IPR003661">
    <property type="entry name" value="HisK_dim/P_dom"/>
</dbReference>
<evidence type="ECO:0000259" key="14">
    <source>
        <dbReference type="PROSITE" id="PS50885"/>
    </source>
</evidence>
<dbReference type="Gene3D" id="6.10.340.10">
    <property type="match status" value="1"/>
</dbReference>
<dbReference type="SUPFAM" id="SSF55874">
    <property type="entry name" value="ATPase domain of HSP90 chaperone/DNA topoisomerase II/histidine kinase"/>
    <property type="match status" value="1"/>
</dbReference>
<dbReference type="CDD" id="cd00075">
    <property type="entry name" value="HATPase"/>
    <property type="match status" value="1"/>
</dbReference>
<dbReference type="InterPro" id="IPR050980">
    <property type="entry name" value="2C_sensor_his_kinase"/>
</dbReference>
<dbReference type="InterPro" id="IPR036890">
    <property type="entry name" value="HATPase_C_sf"/>
</dbReference>
<dbReference type="InterPro" id="IPR003594">
    <property type="entry name" value="HATPase_dom"/>
</dbReference>
<dbReference type="RefSeq" id="WP_348027514.1">
    <property type="nucleotide sequence ID" value="NZ_CP129113.1"/>
</dbReference>
<feature type="domain" description="HAMP" evidence="14">
    <location>
        <begin position="196"/>
        <end position="249"/>
    </location>
</feature>
<evidence type="ECO:0000256" key="7">
    <source>
        <dbReference type="ARBA" id="ARBA00022741"/>
    </source>
</evidence>
<dbReference type="EC" id="2.7.13.3" evidence="3"/>
<evidence type="ECO:0000313" key="16">
    <source>
        <dbReference type="Proteomes" id="UP001180087"/>
    </source>
</evidence>
<keyword evidence="12" id="KW-0812">Transmembrane</keyword>
<sequence length="480" mass="54018">MFLKRSKKRIPIQRYWTSRYLITLVFGLSCIAIISAIWVRHNTLQHRLDMMVFMSHEIAGRFTGEDSSLTTEKGKTQSLPTRDQLLDMSGDPLIYISDMNGNVLSANRAPHNYEKDLPISILQDKESVHKVRVGKPRRSLYVAKAPIEIEENVVGWVVVAETKNELVKVHHEYRQLGLMIVSLALLGWAAIYILSKRLSRPIKRVSKAARQIQAGDYKIILPEDMREEEVYDLVISFKEMSQQLQRLEALRTELLAGVTHELKTPITSISGLLQALNDKVVSGEEADQFLEICLKETEKMKHMVGDLLDFNAFASNAVAVNKAIYSMKQLAGDFVREWNITHEGTGVKMELEIHGRSSDDDLLVDADAMRFHQIMTNLANNAVHAMDGEGKVTATIRRESGTISVTVRDTGTGIPDEEQELIFERFYRGENKKYKIGGLGLGLPYSKMMAQAMGGDLQLVGSSEEGTIFRLDLPTVRNIG</sequence>
<protein>
    <recommendedName>
        <fullName evidence="3">histidine kinase</fullName>
        <ecNumber evidence="3">2.7.13.3</ecNumber>
    </recommendedName>
</protein>
<evidence type="ECO:0000256" key="6">
    <source>
        <dbReference type="ARBA" id="ARBA00022679"/>
    </source>
</evidence>
<organism evidence="15 16">
    <name type="scientific">Aciduricibacillus chroicocephali</name>
    <dbReference type="NCBI Taxonomy" id="3054939"/>
    <lineage>
        <taxon>Bacteria</taxon>
        <taxon>Bacillati</taxon>
        <taxon>Bacillota</taxon>
        <taxon>Bacilli</taxon>
        <taxon>Bacillales</taxon>
        <taxon>Bacillaceae</taxon>
        <taxon>Aciduricibacillus</taxon>
    </lineage>
</organism>
<dbReference type="InterPro" id="IPR003660">
    <property type="entry name" value="HAMP_dom"/>
</dbReference>
<dbReference type="SMART" id="SM00388">
    <property type="entry name" value="HisKA"/>
    <property type="match status" value="1"/>
</dbReference>
<dbReference type="GO" id="GO:0016301">
    <property type="term" value="F:kinase activity"/>
    <property type="evidence" value="ECO:0007669"/>
    <property type="project" value="UniProtKB-KW"/>
</dbReference>